<accession>A0ABS3JBE6</accession>
<gene>
    <name evidence="1" type="ORF">J2I46_01885</name>
</gene>
<keyword evidence="2" id="KW-1185">Reference proteome</keyword>
<comment type="caution">
    <text evidence="1">The sequence shown here is derived from an EMBL/GenBank/DDBJ whole genome shotgun (WGS) entry which is preliminary data.</text>
</comment>
<evidence type="ECO:0000313" key="1">
    <source>
        <dbReference type="EMBL" id="MBO0947314.1"/>
    </source>
</evidence>
<dbReference type="RefSeq" id="WP_207327230.1">
    <property type="nucleotide sequence ID" value="NZ_JAFMYW010000001.1"/>
</dbReference>
<reference evidence="1 2" key="1">
    <citation type="submission" date="2021-03" db="EMBL/GenBank/DDBJ databases">
        <title>Fibrella sp. HMF5405 genome sequencing and assembly.</title>
        <authorList>
            <person name="Kang H."/>
            <person name="Kim H."/>
            <person name="Bae S."/>
            <person name="Joh K."/>
        </authorList>
    </citation>
    <scope>NUCLEOTIDE SEQUENCE [LARGE SCALE GENOMIC DNA]</scope>
    <source>
        <strain evidence="1 2">HMF5405</strain>
    </source>
</reference>
<name>A0ABS3JBE6_9BACT</name>
<protein>
    <submittedName>
        <fullName evidence="1">Uncharacterized protein</fullName>
    </submittedName>
</protein>
<sequence length="202" mass="23230">MNYHLCSAAVIEHMQPSEVSHPFPSGYPDDTNQYYVARFDYEEAETYYNRVILPYNEKSRVGVDFWFRTCNPNHIDAAAVRRMSLKECRRVGLFRAIENALRLTNETNRALTIYSLAEQFNCSPVEFINKIAPIPQPEDQVKLQEKFLRLVAGQVDQLTRYGRFPIRAVNTHGMVGGSILDLGETMGRYTVSFNRINKAVLD</sequence>
<dbReference type="EMBL" id="JAFMYW010000001">
    <property type="protein sequence ID" value="MBO0947314.1"/>
    <property type="molecule type" value="Genomic_DNA"/>
</dbReference>
<organism evidence="1 2">
    <name type="scientific">Fibrella forsythiae</name>
    <dbReference type="NCBI Taxonomy" id="2817061"/>
    <lineage>
        <taxon>Bacteria</taxon>
        <taxon>Pseudomonadati</taxon>
        <taxon>Bacteroidota</taxon>
        <taxon>Cytophagia</taxon>
        <taxon>Cytophagales</taxon>
        <taxon>Spirosomataceae</taxon>
        <taxon>Fibrella</taxon>
    </lineage>
</organism>
<proteinExistence type="predicted"/>
<dbReference type="Proteomes" id="UP000664628">
    <property type="component" value="Unassembled WGS sequence"/>
</dbReference>
<evidence type="ECO:0000313" key="2">
    <source>
        <dbReference type="Proteomes" id="UP000664628"/>
    </source>
</evidence>